<evidence type="ECO:0000313" key="2">
    <source>
        <dbReference type="Proteomes" id="UP001163321"/>
    </source>
</evidence>
<accession>A0ACC0WQM3</accession>
<organism evidence="1 2">
    <name type="scientific">Peronosclerospora sorghi</name>
    <dbReference type="NCBI Taxonomy" id="230839"/>
    <lineage>
        <taxon>Eukaryota</taxon>
        <taxon>Sar</taxon>
        <taxon>Stramenopiles</taxon>
        <taxon>Oomycota</taxon>
        <taxon>Peronosporomycetes</taxon>
        <taxon>Peronosporales</taxon>
        <taxon>Peronosporaceae</taxon>
        <taxon>Peronosclerospora</taxon>
    </lineage>
</organism>
<evidence type="ECO:0000313" key="1">
    <source>
        <dbReference type="EMBL" id="KAI9921190.1"/>
    </source>
</evidence>
<keyword evidence="2" id="KW-1185">Reference proteome</keyword>
<sequence>MGVELLLTIDSVQGLEAAEKATTTTACVVKLLPHIDVGYHRVGIEHDEPLQFPLAQRMDKSERIELIK</sequence>
<reference evidence="1 2" key="1">
    <citation type="journal article" date="2022" name="bioRxiv">
        <title>The genome of the oomycete Peronosclerospora sorghi, a cosmopolitan pathogen of maize and sorghum, is inflated with dispersed pseudogenes.</title>
        <authorList>
            <person name="Fletcher K."/>
            <person name="Martin F."/>
            <person name="Isakeit T."/>
            <person name="Cavanaugh K."/>
            <person name="Magill C."/>
            <person name="Michelmore R."/>
        </authorList>
    </citation>
    <scope>NUCLEOTIDE SEQUENCE [LARGE SCALE GENOMIC DNA]</scope>
    <source>
        <strain evidence="1">P6</strain>
    </source>
</reference>
<name>A0ACC0WQM3_9STRA</name>
<dbReference type="EMBL" id="CM047580">
    <property type="protein sequence ID" value="KAI9921190.1"/>
    <property type="molecule type" value="Genomic_DNA"/>
</dbReference>
<gene>
    <name evidence="1" type="ORF">PsorP6_000670</name>
</gene>
<comment type="caution">
    <text evidence="1">The sequence shown here is derived from an EMBL/GenBank/DDBJ whole genome shotgun (WGS) entry which is preliminary data.</text>
</comment>
<protein>
    <submittedName>
        <fullName evidence="1">Uncharacterized protein</fullName>
    </submittedName>
</protein>
<dbReference type="Proteomes" id="UP001163321">
    <property type="component" value="Chromosome 1"/>
</dbReference>
<proteinExistence type="predicted"/>